<dbReference type="InterPro" id="IPR051466">
    <property type="entry name" value="D-amino_acid_metab_enzyme"/>
</dbReference>
<dbReference type="InterPro" id="IPR042208">
    <property type="entry name" value="D-ser_dehydrat-like_sf"/>
</dbReference>
<dbReference type="PANTHER" id="PTHR28004:SF8">
    <property type="entry name" value="D-SERINE DEAMINASE"/>
    <property type="match status" value="1"/>
</dbReference>
<name>A0A1M4VV35_9HYPH</name>
<evidence type="ECO:0000259" key="3">
    <source>
        <dbReference type="SMART" id="SM01119"/>
    </source>
</evidence>
<comment type="similarity">
    <text evidence="1">Belongs to the DSD1 family.</text>
</comment>
<dbReference type="Pfam" id="PF14031">
    <property type="entry name" value="D-ser_dehydrat"/>
    <property type="match status" value="1"/>
</dbReference>
<accession>A0A1M4VV35</accession>
<organism evidence="4 5">
    <name type="scientific">Devosia limi DSM 17137</name>
    <dbReference type="NCBI Taxonomy" id="1121477"/>
    <lineage>
        <taxon>Bacteria</taxon>
        <taxon>Pseudomonadati</taxon>
        <taxon>Pseudomonadota</taxon>
        <taxon>Alphaproteobacteria</taxon>
        <taxon>Hyphomicrobiales</taxon>
        <taxon>Devosiaceae</taxon>
        <taxon>Devosia</taxon>
    </lineage>
</organism>
<dbReference type="Pfam" id="PF01168">
    <property type="entry name" value="Ala_racemase_N"/>
    <property type="match status" value="1"/>
</dbReference>
<dbReference type="AlphaFoldDB" id="A0A1M4VV35"/>
<reference evidence="4 5" key="1">
    <citation type="submission" date="2016-11" db="EMBL/GenBank/DDBJ databases">
        <authorList>
            <person name="Jaros S."/>
            <person name="Januszkiewicz K."/>
            <person name="Wedrychowicz H."/>
        </authorList>
    </citation>
    <scope>NUCLEOTIDE SEQUENCE [LARGE SCALE GENOMIC DNA]</scope>
    <source>
        <strain evidence="4 5">DSM 17137</strain>
    </source>
</reference>
<dbReference type="InterPro" id="IPR001608">
    <property type="entry name" value="Ala_racemase_N"/>
</dbReference>
<proteinExistence type="inferred from homology"/>
<dbReference type="SMART" id="SM01119">
    <property type="entry name" value="D-ser_dehydrat"/>
    <property type="match status" value="1"/>
</dbReference>
<gene>
    <name evidence="4" type="ORF">SAMN02745223_01019</name>
</gene>
<evidence type="ECO:0000256" key="2">
    <source>
        <dbReference type="ARBA" id="ARBA00023239"/>
    </source>
</evidence>
<evidence type="ECO:0000313" key="5">
    <source>
        <dbReference type="Proteomes" id="UP000184533"/>
    </source>
</evidence>
<sequence>MLNGFYRGLAGRVSGGDTTDLLAGLRPEDGSMPLPVLTIDEAAFDRNADVMFGYAKALGVSLAPHAKTPMSPELSQRLIDRGAWGLSVANLQQASVLLDAGFQRLLIANQIGGRAAGRHFGALLKRHPDAELMFFVDSIASLDAVDEAAAVAGWTLPVLVEVGRGRAGARDLDAVSAIIAHAASLALVSLAGVATYEGAVAQADAAATRKAIADLDRLALDAFAAVRAAAPDVPLILTAGGSSFFDLVLEDLLPALKADGNAEFVLRSGAIYFHDHGVYQRALSALDMRFGFAPVTGLVASEAFVPAVKVWAEVLSRPEPGLVICGLGMRDVASDQDLPLPLALYRDGAEIAERPGQVTKLNDQHAFLRVDPQSDIAVGDVIAFGISHPCTCFDRWRILFGRNPDGAIVAAYPTHFG</sequence>
<evidence type="ECO:0000313" key="4">
    <source>
        <dbReference type="EMBL" id="SHE72735.1"/>
    </source>
</evidence>
<protein>
    <submittedName>
        <fullName evidence="4">D-serine dehydratase</fullName>
    </submittedName>
</protein>
<dbReference type="EMBL" id="FQVC01000002">
    <property type="protein sequence ID" value="SHE72735.1"/>
    <property type="molecule type" value="Genomic_DNA"/>
</dbReference>
<keyword evidence="2" id="KW-0456">Lyase</keyword>
<dbReference type="Proteomes" id="UP000184533">
    <property type="component" value="Unassembled WGS sequence"/>
</dbReference>
<dbReference type="Gene3D" id="2.40.37.20">
    <property type="entry name" value="D-serine dehydratase-like domain"/>
    <property type="match status" value="1"/>
</dbReference>
<dbReference type="SUPFAM" id="SSF51419">
    <property type="entry name" value="PLP-binding barrel"/>
    <property type="match status" value="1"/>
</dbReference>
<dbReference type="InterPro" id="IPR026956">
    <property type="entry name" value="D-ser_dehydrat-like_dom"/>
</dbReference>
<dbReference type="PANTHER" id="PTHR28004">
    <property type="entry name" value="ZGC:162816-RELATED"/>
    <property type="match status" value="1"/>
</dbReference>
<dbReference type="InterPro" id="IPR029066">
    <property type="entry name" value="PLP-binding_barrel"/>
</dbReference>
<evidence type="ECO:0000256" key="1">
    <source>
        <dbReference type="ARBA" id="ARBA00005323"/>
    </source>
</evidence>
<dbReference type="RefSeq" id="WP_052950615.1">
    <property type="nucleotide sequence ID" value="NZ_FQVC01000002.1"/>
</dbReference>
<dbReference type="Gene3D" id="3.20.20.10">
    <property type="entry name" value="Alanine racemase"/>
    <property type="match status" value="1"/>
</dbReference>
<dbReference type="GO" id="GO:0016829">
    <property type="term" value="F:lyase activity"/>
    <property type="evidence" value="ECO:0007669"/>
    <property type="project" value="UniProtKB-KW"/>
</dbReference>
<feature type="domain" description="D-serine dehydratase-like" evidence="3">
    <location>
        <begin position="307"/>
        <end position="403"/>
    </location>
</feature>